<sequence>MRPSESIALRREPGHLVRSLSALLLRGALGMIFLVAGLDKLSDMGLLGLGDAGASVVAAQEEALPAVEGAPAGEAAPEPEPEGEDAQPAPLRYPETIRAMFADTWLARELKPMLDLHTALLPYAEVAVGSLLIVGLLTTLSSFAAGLLLLSLLFGLTVLGKGDMYPTMMVYMIADVGILWLSPVTSNYLSLDGLLFGWFWKPREEDYRREYEAPVRPRA</sequence>
<dbReference type="OrthoDB" id="9851419at2"/>
<keyword evidence="2" id="KW-1133">Transmembrane helix</keyword>
<protein>
    <recommendedName>
        <fullName evidence="5">DoxX family protein</fullName>
    </recommendedName>
</protein>
<name>A0A432ME24_9BACT</name>
<dbReference type="PANTHER" id="PTHR39157:SF1">
    <property type="entry name" value="DOXX FAMILY PROTEIN"/>
    <property type="match status" value="1"/>
</dbReference>
<evidence type="ECO:0000313" key="3">
    <source>
        <dbReference type="EMBL" id="RUL83396.1"/>
    </source>
</evidence>
<feature type="transmembrane region" description="Helical" evidence="2">
    <location>
        <begin position="131"/>
        <end position="156"/>
    </location>
</feature>
<feature type="transmembrane region" description="Helical" evidence="2">
    <location>
        <begin position="168"/>
        <end position="189"/>
    </location>
</feature>
<evidence type="ECO:0000256" key="2">
    <source>
        <dbReference type="SAM" id="Phobius"/>
    </source>
</evidence>
<gene>
    <name evidence="3" type="ORF">TsocGM_22350</name>
</gene>
<dbReference type="Proteomes" id="UP000280296">
    <property type="component" value="Unassembled WGS sequence"/>
</dbReference>
<evidence type="ECO:0008006" key="5">
    <source>
        <dbReference type="Google" id="ProtNLM"/>
    </source>
</evidence>
<keyword evidence="4" id="KW-1185">Reference proteome</keyword>
<feature type="transmembrane region" description="Helical" evidence="2">
    <location>
        <begin position="20"/>
        <end position="38"/>
    </location>
</feature>
<dbReference type="RefSeq" id="WP_126727680.1">
    <property type="nucleotide sequence ID" value="NZ_RYZH01000061.1"/>
</dbReference>
<feature type="region of interest" description="Disordered" evidence="1">
    <location>
        <begin position="69"/>
        <end position="89"/>
    </location>
</feature>
<reference evidence="3 4" key="2">
    <citation type="submission" date="2019-01" db="EMBL/GenBank/DDBJ databases">
        <title>Tautonia sociabilis, a novel thermotolerant planctomycete of Isosphaeraceae family, isolated from a 4000 m deep subterranean habitat.</title>
        <authorList>
            <person name="Kovaleva O.L."/>
            <person name="Elcheninov A.G."/>
            <person name="Van Heerden E."/>
            <person name="Toshchakov S.V."/>
            <person name="Novikov A."/>
            <person name="Bonch-Osmolovskaya E.A."/>
            <person name="Kublanov I.V."/>
        </authorList>
    </citation>
    <scope>NUCLEOTIDE SEQUENCE [LARGE SCALE GENOMIC DNA]</scope>
    <source>
        <strain evidence="3 4">GM2012</strain>
    </source>
</reference>
<evidence type="ECO:0000313" key="4">
    <source>
        <dbReference type="Proteomes" id="UP000280296"/>
    </source>
</evidence>
<dbReference type="EMBL" id="RYZH01000061">
    <property type="protein sequence ID" value="RUL83396.1"/>
    <property type="molecule type" value="Genomic_DNA"/>
</dbReference>
<keyword evidence="2" id="KW-0472">Membrane</keyword>
<evidence type="ECO:0000256" key="1">
    <source>
        <dbReference type="SAM" id="MobiDB-lite"/>
    </source>
</evidence>
<keyword evidence="2" id="KW-0812">Transmembrane</keyword>
<dbReference type="AlphaFoldDB" id="A0A432ME24"/>
<dbReference type="PANTHER" id="PTHR39157">
    <property type="entry name" value="INTEGRAL MEMBRANE PROTEIN-RELATED"/>
    <property type="match status" value="1"/>
</dbReference>
<reference evidence="3 4" key="1">
    <citation type="submission" date="2018-12" db="EMBL/GenBank/DDBJ databases">
        <authorList>
            <person name="Toschakov S.V."/>
        </authorList>
    </citation>
    <scope>NUCLEOTIDE SEQUENCE [LARGE SCALE GENOMIC DNA]</scope>
    <source>
        <strain evidence="3 4">GM2012</strain>
    </source>
</reference>
<organism evidence="3 4">
    <name type="scientific">Tautonia sociabilis</name>
    <dbReference type="NCBI Taxonomy" id="2080755"/>
    <lineage>
        <taxon>Bacteria</taxon>
        <taxon>Pseudomonadati</taxon>
        <taxon>Planctomycetota</taxon>
        <taxon>Planctomycetia</taxon>
        <taxon>Isosphaerales</taxon>
        <taxon>Isosphaeraceae</taxon>
        <taxon>Tautonia</taxon>
    </lineage>
</organism>
<comment type="caution">
    <text evidence="3">The sequence shown here is derived from an EMBL/GenBank/DDBJ whole genome shotgun (WGS) entry which is preliminary data.</text>
</comment>
<accession>A0A432ME24</accession>
<proteinExistence type="predicted"/>